<evidence type="ECO:0000256" key="1">
    <source>
        <dbReference type="SAM" id="MobiDB-lite"/>
    </source>
</evidence>
<feature type="compositionally biased region" description="Basic and acidic residues" evidence="1">
    <location>
        <begin position="29"/>
        <end position="38"/>
    </location>
</feature>
<name>A0A2H3JZV1_WOLCO</name>
<keyword evidence="3" id="KW-1185">Reference proteome</keyword>
<protein>
    <submittedName>
        <fullName evidence="2">Uncharacterized protein</fullName>
    </submittedName>
</protein>
<accession>A0A2H3JZV1</accession>
<evidence type="ECO:0000313" key="3">
    <source>
        <dbReference type="Proteomes" id="UP000218811"/>
    </source>
</evidence>
<feature type="region of interest" description="Disordered" evidence="1">
    <location>
        <begin position="15"/>
        <end position="70"/>
    </location>
</feature>
<feature type="compositionally biased region" description="Low complexity" evidence="1">
    <location>
        <begin position="105"/>
        <end position="119"/>
    </location>
</feature>
<gene>
    <name evidence="2" type="ORF">WOLCODRAFT_153463</name>
</gene>
<organism evidence="2 3">
    <name type="scientific">Wolfiporia cocos (strain MD-104)</name>
    <name type="common">Brown rot fungus</name>
    <dbReference type="NCBI Taxonomy" id="742152"/>
    <lineage>
        <taxon>Eukaryota</taxon>
        <taxon>Fungi</taxon>
        <taxon>Dikarya</taxon>
        <taxon>Basidiomycota</taxon>
        <taxon>Agaricomycotina</taxon>
        <taxon>Agaricomycetes</taxon>
        <taxon>Polyporales</taxon>
        <taxon>Phaeolaceae</taxon>
        <taxon>Wolfiporia</taxon>
    </lineage>
</organism>
<evidence type="ECO:0000313" key="2">
    <source>
        <dbReference type="EMBL" id="PCH43408.1"/>
    </source>
</evidence>
<feature type="compositionally biased region" description="Low complexity" evidence="1">
    <location>
        <begin position="39"/>
        <end position="57"/>
    </location>
</feature>
<dbReference type="AlphaFoldDB" id="A0A2H3JZV1"/>
<reference evidence="2 3" key="1">
    <citation type="journal article" date="2012" name="Science">
        <title>The Paleozoic origin of enzymatic lignin decomposition reconstructed from 31 fungal genomes.</title>
        <authorList>
            <person name="Floudas D."/>
            <person name="Binder M."/>
            <person name="Riley R."/>
            <person name="Barry K."/>
            <person name="Blanchette R.A."/>
            <person name="Henrissat B."/>
            <person name="Martinez A.T."/>
            <person name="Otillar R."/>
            <person name="Spatafora J.W."/>
            <person name="Yadav J.S."/>
            <person name="Aerts A."/>
            <person name="Benoit I."/>
            <person name="Boyd A."/>
            <person name="Carlson A."/>
            <person name="Copeland A."/>
            <person name="Coutinho P.M."/>
            <person name="de Vries R.P."/>
            <person name="Ferreira P."/>
            <person name="Findley K."/>
            <person name="Foster B."/>
            <person name="Gaskell J."/>
            <person name="Glotzer D."/>
            <person name="Gorecki P."/>
            <person name="Heitman J."/>
            <person name="Hesse C."/>
            <person name="Hori C."/>
            <person name="Igarashi K."/>
            <person name="Jurgens J.A."/>
            <person name="Kallen N."/>
            <person name="Kersten P."/>
            <person name="Kohler A."/>
            <person name="Kuees U."/>
            <person name="Kumar T.K.A."/>
            <person name="Kuo A."/>
            <person name="LaButti K."/>
            <person name="Larrondo L.F."/>
            <person name="Lindquist E."/>
            <person name="Ling A."/>
            <person name="Lombard V."/>
            <person name="Lucas S."/>
            <person name="Lundell T."/>
            <person name="Martin R."/>
            <person name="McLaughlin D.J."/>
            <person name="Morgenstern I."/>
            <person name="Morin E."/>
            <person name="Murat C."/>
            <person name="Nagy L.G."/>
            <person name="Nolan M."/>
            <person name="Ohm R.A."/>
            <person name="Patyshakuliyeva A."/>
            <person name="Rokas A."/>
            <person name="Ruiz-Duenas F.J."/>
            <person name="Sabat G."/>
            <person name="Salamov A."/>
            <person name="Samejima M."/>
            <person name="Schmutz J."/>
            <person name="Slot J.C."/>
            <person name="St John F."/>
            <person name="Stenlid J."/>
            <person name="Sun H."/>
            <person name="Sun S."/>
            <person name="Syed K."/>
            <person name="Tsang A."/>
            <person name="Wiebenga A."/>
            <person name="Young D."/>
            <person name="Pisabarro A."/>
            <person name="Eastwood D.C."/>
            <person name="Martin F."/>
            <person name="Cullen D."/>
            <person name="Grigoriev I.V."/>
            <person name="Hibbett D.S."/>
        </authorList>
    </citation>
    <scope>NUCLEOTIDE SEQUENCE [LARGE SCALE GENOMIC DNA]</scope>
    <source>
        <strain evidence="2 3">MD-104</strain>
    </source>
</reference>
<feature type="region of interest" description="Disordered" evidence="1">
    <location>
        <begin position="96"/>
        <end position="123"/>
    </location>
</feature>
<proteinExistence type="predicted"/>
<dbReference type="EMBL" id="KB468146">
    <property type="protein sequence ID" value="PCH43408.1"/>
    <property type="molecule type" value="Genomic_DNA"/>
</dbReference>
<sequence>MRRIFERFACARETTELSHEGPNFLSVGRTERPAEHATARQSPAASSAAESDASGASCKTNVSYVAPEEDPTRRMRWSDYLAARAEGALADVESMHGSAYGQGESSGRNGSARRSAASGMPVGTVCNQAAARAAYP</sequence>
<dbReference type="Proteomes" id="UP000218811">
    <property type="component" value="Unassembled WGS sequence"/>
</dbReference>